<proteinExistence type="predicted"/>
<dbReference type="Pfam" id="PF00583">
    <property type="entry name" value="Acetyltransf_1"/>
    <property type="match status" value="1"/>
</dbReference>
<dbReference type="CDD" id="cd04301">
    <property type="entry name" value="NAT_SF"/>
    <property type="match status" value="1"/>
</dbReference>
<gene>
    <name evidence="2" type="ORF">R3Q16_31670</name>
</gene>
<dbReference type="RefSeq" id="WP_317545647.1">
    <property type="nucleotide sequence ID" value="NZ_JAWLKB010000034.1"/>
</dbReference>
<protein>
    <submittedName>
        <fullName evidence="2">GNAT family N-acetyltransferase</fullName>
        <ecNumber evidence="2">2.3.1.-</ecNumber>
    </submittedName>
</protein>
<keyword evidence="2" id="KW-0808">Transferase</keyword>
<dbReference type="Gene3D" id="3.40.630.30">
    <property type="match status" value="1"/>
</dbReference>
<keyword evidence="3" id="KW-1185">Reference proteome</keyword>
<dbReference type="Proteomes" id="UP001185927">
    <property type="component" value="Unassembled WGS sequence"/>
</dbReference>
<dbReference type="SUPFAM" id="SSF55729">
    <property type="entry name" value="Acyl-CoA N-acyltransferases (Nat)"/>
    <property type="match status" value="1"/>
</dbReference>
<dbReference type="InterPro" id="IPR016181">
    <property type="entry name" value="Acyl_CoA_acyltransferase"/>
</dbReference>
<accession>A0ABU4C434</accession>
<dbReference type="EMBL" id="JAWLKB010000034">
    <property type="protein sequence ID" value="MDV6271185.1"/>
    <property type="molecule type" value="Genomic_DNA"/>
</dbReference>
<dbReference type="InterPro" id="IPR000182">
    <property type="entry name" value="GNAT_dom"/>
</dbReference>
<evidence type="ECO:0000313" key="3">
    <source>
        <dbReference type="Proteomes" id="UP001185927"/>
    </source>
</evidence>
<feature type="domain" description="N-acetyltransferase" evidence="1">
    <location>
        <begin position="2"/>
        <end position="111"/>
    </location>
</feature>
<dbReference type="EC" id="2.3.1.-" evidence="2"/>
<reference evidence="2 3" key="1">
    <citation type="submission" date="2023-10" db="EMBL/GenBank/DDBJ databases">
        <title>Development of a sustainable strategy for remediation of hydrocarbon-contaminated territories based on the waste exchange concept.</title>
        <authorList>
            <person name="Krivoruchko A."/>
        </authorList>
    </citation>
    <scope>NUCLEOTIDE SEQUENCE [LARGE SCALE GENOMIC DNA]</scope>
    <source>
        <strain evidence="2 3">IEGM 1203</strain>
    </source>
</reference>
<evidence type="ECO:0000313" key="2">
    <source>
        <dbReference type="EMBL" id="MDV6271185.1"/>
    </source>
</evidence>
<dbReference type="GO" id="GO:0016746">
    <property type="term" value="F:acyltransferase activity"/>
    <property type="evidence" value="ECO:0007669"/>
    <property type="project" value="UniProtKB-KW"/>
</dbReference>
<evidence type="ECO:0000259" key="1">
    <source>
        <dbReference type="PROSITE" id="PS51186"/>
    </source>
</evidence>
<name>A0ABU4C434_RHOGO</name>
<dbReference type="PROSITE" id="PS51186">
    <property type="entry name" value="GNAT"/>
    <property type="match status" value="1"/>
</dbReference>
<sequence length="111" mass="12642">MIDVYPVHDDDAAPILQMRHAAEDWLVERGIDQWRPREISLATVREQIDRGEFVVACYASNGPVVAAIRLMWSDPAIWRQDDAFVGYVHGLVIDRDYAGRGLGRHLLEWAA</sequence>
<keyword evidence="2" id="KW-0012">Acyltransferase</keyword>
<organism evidence="2 3">
    <name type="scientific">Rhodococcus globerulus</name>
    <dbReference type="NCBI Taxonomy" id="33008"/>
    <lineage>
        <taxon>Bacteria</taxon>
        <taxon>Bacillati</taxon>
        <taxon>Actinomycetota</taxon>
        <taxon>Actinomycetes</taxon>
        <taxon>Mycobacteriales</taxon>
        <taxon>Nocardiaceae</taxon>
        <taxon>Rhodococcus</taxon>
    </lineage>
</organism>
<comment type="caution">
    <text evidence="2">The sequence shown here is derived from an EMBL/GenBank/DDBJ whole genome shotgun (WGS) entry which is preliminary data.</text>
</comment>